<feature type="compositionally biased region" description="Low complexity" evidence="2">
    <location>
        <begin position="187"/>
        <end position="199"/>
    </location>
</feature>
<dbReference type="PROSITE" id="PS50018">
    <property type="entry name" value="RAS_GTPASE_ACTIV_2"/>
    <property type="match status" value="1"/>
</dbReference>
<feature type="compositionally biased region" description="Basic and acidic residues" evidence="2">
    <location>
        <begin position="421"/>
        <end position="435"/>
    </location>
</feature>
<dbReference type="Proteomes" id="UP000193986">
    <property type="component" value="Unassembled WGS sequence"/>
</dbReference>
<dbReference type="FunCoup" id="A0A1Y2BG73">
    <property type="interactions" value="136"/>
</dbReference>
<dbReference type="Pfam" id="PF00307">
    <property type="entry name" value="CH"/>
    <property type="match status" value="1"/>
</dbReference>
<evidence type="ECO:0000259" key="3">
    <source>
        <dbReference type="PROSITE" id="PS50018"/>
    </source>
</evidence>
<dbReference type="InterPro" id="IPR001715">
    <property type="entry name" value="CH_dom"/>
</dbReference>
<gene>
    <name evidence="5" type="ORF">BCR39DRAFT_579484</name>
</gene>
<dbReference type="PANTHER" id="PTHR14149:SF14">
    <property type="entry name" value="CALPONIN-HOMOLOGY (CH) DOMAIN-CONTAINING PROTEIN"/>
    <property type="match status" value="1"/>
</dbReference>
<feature type="coiled-coil region" evidence="1">
    <location>
        <begin position="1242"/>
        <end position="1269"/>
    </location>
</feature>
<dbReference type="SUPFAM" id="SSF47576">
    <property type="entry name" value="Calponin-homology domain, CH-domain"/>
    <property type="match status" value="1"/>
</dbReference>
<dbReference type="Pfam" id="PF03836">
    <property type="entry name" value="RasGAP_C"/>
    <property type="match status" value="1"/>
</dbReference>
<dbReference type="CDD" id="cd21206">
    <property type="entry name" value="CH_IQGAP"/>
    <property type="match status" value="1"/>
</dbReference>
<dbReference type="GO" id="GO:0005516">
    <property type="term" value="F:calmodulin binding"/>
    <property type="evidence" value="ECO:0007669"/>
    <property type="project" value="TreeGrafter"/>
</dbReference>
<evidence type="ECO:0000313" key="5">
    <source>
        <dbReference type="EMBL" id="ORY33814.1"/>
    </source>
</evidence>
<feature type="compositionally biased region" description="Polar residues" evidence="2">
    <location>
        <begin position="255"/>
        <end position="283"/>
    </location>
</feature>
<dbReference type="EMBL" id="MCFC01000005">
    <property type="protein sequence ID" value="ORY33814.1"/>
    <property type="molecule type" value="Genomic_DNA"/>
</dbReference>
<feature type="compositionally biased region" description="Polar residues" evidence="2">
    <location>
        <begin position="19"/>
        <end position="28"/>
    </location>
</feature>
<feature type="compositionally biased region" description="Basic and acidic residues" evidence="2">
    <location>
        <begin position="454"/>
        <end position="466"/>
    </location>
</feature>
<feature type="compositionally biased region" description="Polar residues" evidence="2">
    <location>
        <begin position="319"/>
        <end position="337"/>
    </location>
</feature>
<dbReference type="GO" id="GO:0110085">
    <property type="term" value="C:mitotic actomyosin contractile ring"/>
    <property type="evidence" value="ECO:0007669"/>
    <property type="project" value="TreeGrafter"/>
</dbReference>
<feature type="region of interest" description="Disordered" evidence="2">
    <location>
        <begin position="298"/>
        <end position="539"/>
    </location>
</feature>
<dbReference type="GO" id="GO:0051015">
    <property type="term" value="F:actin filament binding"/>
    <property type="evidence" value="ECO:0007669"/>
    <property type="project" value="TreeGrafter"/>
</dbReference>
<dbReference type="Gene3D" id="1.20.5.190">
    <property type="match status" value="1"/>
</dbReference>
<dbReference type="Pfam" id="PF00616">
    <property type="entry name" value="RasGAP"/>
    <property type="match status" value="1"/>
</dbReference>
<dbReference type="PANTHER" id="PTHR14149">
    <property type="entry name" value="RAS GTPASE-ACTIVATING PROTEIN WITH IQ MOTIF"/>
    <property type="match status" value="1"/>
</dbReference>
<dbReference type="GO" id="GO:1903479">
    <property type="term" value="P:mitotic actomyosin contractile ring assembly actin filament organization"/>
    <property type="evidence" value="ECO:0007669"/>
    <property type="project" value="TreeGrafter"/>
</dbReference>
<dbReference type="SUPFAM" id="SSF143885">
    <property type="entry name" value="RGC domain-like"/>
    <property type="match status" value="1"/>
</dbReference>
<dbReference type="InParanoid" id="A0A1Y2BG73"/>
<feature type="compositionally biased region" description="Polar residues" evidence="2">
    <location>
        <begin position="1"/>
        <end position="12"/>
    </location>
</feature>
<dbReference type="InterPro" id="IPR000593">
    <property type="entry name" value="RasGAP_C"/>
</dbReference>
<feature type="region of interest" description="Disordered" evidence="2">
    <location>
        <begin position="1"/>
        <end position="114"/>
    </location>
</feature>
<dbReference type="SUPFAM" id="SSF48350">
    <property type="entry name" value="GTPase activation domain, GAP"/>
    <property type="match status" value="1"/>
</dbReference>
<evidence type="ECO:0000259" key="4">
    <source>
        <dbReference type="PROSITE" id="PS50021"/>
    </source>
</evidence>
<dbReference type="PROSITE" id="PS50096">
    <property type="entry name" value="IQ"/>
    <property type="match status" value="9"/>
</dbReference>
<feature type="compositionally biased region" description="Polar residues" evidence="2">
    <location>
        <begin position="236"/>
        <end position="246"/>
    </location>
</feature>
<dbReference type="InterPro" id="IPR008936">
    <property type="entry name" value="Rho_GTPase_activation_prot"/>
</dbReference>
<name>A0A1Y2BG73_9TREE</name>
<reference evidence="5 6" key="1">
    <citation type="submission" date="2016-07" db="EMBL/GenBank/DDBJ databases">
        <title>Pervasive Adenine N6-methylation of Active Genes in Fungi.</title>
        <authorList>
            <consortium name="DOE Joint Genome Institute"/>
            <person name="Mondo S.J."/>
            <person name="Dannebaum R.O."/>
            <person name="Kuo R.C."/>
            <person name="Labutti K."/>
            <person name="Haridas S."/>
            <person name="Kuo A."/>
            <person name="Salamov A."/>
            <person name="Ahrendt S.R."/>
            <person name="Lipzen A."/>
            <person name="Sullivan W."/>
            <person name="Andreopoulos W.B."/>
            <person name="Clum A."/>
            <person name="Lindquist E."/>
            <person name="Daum C."/>
            <person name="Ramamoorthy G.K."/>
            <person name="Gryganskyi A."/>
            <person name="Culley D."/>
            <person name="Magnuson J.K."/>
            <person name="James T.Y."/>
            <person name="O'Malley M.A."/>
            <person name="Stajich J.E."/>
            <person name="Spatafora J.W."/>
            <person name="Visel A."/>
            <person name="Grigoriev I.V."/>
        </authorList>
    </citation>
    <scope>NUCLEOTIDE SEQUENCE [LARGE SCALE GENOMIC DNA]</scope>
    <source>
        <strain evidence="5 6">68-887.2</strain>
    </source>
</reference>
<dbReference type="SMART" id="SM00033">
    <property type="entry name" value="CH"/>
    <property type="match status" value="1"/>
</dbReference>
<dbReference type="Gene3D" id="1.10.506.10">
    <property type="entry name" value="GTPase Activation - p120gap, domain 1"/>
    <property type="match status" value="1"/>
</dbReference>
<dbReference type="SMART" id="SM00323">
    <property type="entry name" value="RasGAP"/>
    <property type="match status" value="1"/>
</dbReference>
<feature type="compositionally biased region" description="Basic and acidic residues" evidence="2">
    <location>
        <begin position="298"/>
        <end position="313"/>
    </location>
</feature>
<dbReference type="PROSITE" id="PS50021">
    <property type="entry name" value="CH"/>
    <property type="match status" value="1"/>
</dbReference>
<dbReference type="Pfam" id="PF00612">
    <property type="entry name" value="IQ"/>
    <property type="match status" value="3"/>
</dbReference>
<feature type="domain" description="Ras-GAP" evidence="3">
    <location>
        <begin position="1370"/>
        <end position="1584"/>
    </location>
</feature>
<dbReference type="InterPro" id="IPR001936">
    <property type="entry name" value="RasGAP_dom"/>
</dbReference>
<dbReference type="InterPro" id="IPR036872">
    <property type="entry name" value="CH_dom_sf"/>
</dbReference>
<dbReference type="OrthoDB" id="775356at2759"/>
<sequence>MPAFDSPQTASSPPKGITPSPSIFNYQTRILERTASTRTHRNIPGSPSTSGVTSLASFANNSPPSTPIRQNVAKMMSGRDILPGGGEGISRSQSRGLGLGMGGKPDYGHRTNSSVSSARGQWEAKINDANALAESAPPTPRSLYRSSVISPTLLPSPALGPKTTPIQTPSTPDLAHVSSTFSTSAMSPDPTGSSTSTTGSGDGPSGRYRSSYMTNHVSKRSTTGMDSYDQVKRNDSPSSESTSIDINETIKPRPQSVSSYTQVLSPDLTGSSNATSTRSQQVEDTLAVARANALRRAEERKRAKAKLEGRTVDEAPPANATTPSKPVQVVPQKTSPFGNLFKPPSATTEATPTKASTALENESTPTSSSTRKSYRSIVTPPSAPSSAPSILSRYKPSGLASSTASNGPIPAGHAVATSSTSKDKYGSLSKGDNRRLGRHLPRIASGGEGWDEDIASHLKAPTERKASSLGKGAGSIAAPTTTENTPPAKNTPQPASPTRSSFARPTAAEVLTPSKIENRPAPVASVLSTPSGPKRRSGFLLQTPKAGALSTPRAEIAGEEMKGLMSAVGSLSARGESNEGEAVTGMSNRLRLTRKTLPPSASSSVLAPAPLPSRRLVQTFWMDRQRHAIAAYEYLCHVGEAQQWIEGCLDEELGFGVTEMEDGLRDGVVLAKLARVFRGDHVVKKIWTESKHRYKQTDNINAFIDFLKSTGMPHTFLIDPIDLYEKKNIPKVIFSIHVLSHMLAREGLAERIGNLVGQFEFTDEQLAKTSKEMQGVAMPNFGDARKTLAKEASWVEPEEPEETEEEIRDRLLLECEPSIVNLQSHLRGRLASMRASRITTQLELAEPIIARLQARGRGALTRRALLTDRDQRAQLHGFATSVQAVIRGRLSAQRWQAQVQAVHTSEQSVIGVQAQIRGVLARIRRAYAQNALDEAHRSVVSLQSVCRGCLARRHRSYRRQALAQPQMVQSVTSLQAVLRGRLHRQAEAKQLRVVEAQSAVFTSLQSHLRGALVRRSRKAHEEKLDNATDYIVAVQATARGLLARRKKQAYVKVVQQAIPSVSGLQAIARARLARQAHQSMQKALAKVEVAGSVGGLQAFLRTKLAKKQTTEQKKKLEFVQPDVIGFQAVARGYLARQDFREWRDYLQDPHTQGALVFLQSLIRGFLARRRHYTKVRYIHSNVDKIVTVQALWRGRTQRQMYDRLFTGVDIDVATIKNYMHLLDDTDADFQRQLHTDKLRHEVFRLVRENQTLETEVKELDTKIALILKNKMTFEDLVRARHGLGHKQIQADDQAFRHEGNRDPFTTGAHLDRTSQRKLELFEHLFFTLQTKSEYLSRLLFALARNEEYEKDKHLVETVALALFGHGHERREDYLFHKLLQYAVHEEILRSKSLEALSEARFGIVPVATQYIRTKFTPNLQEILVDHILRVVEAPDLDLSTDPSEIYSRLINEEESRTGMATSKNRDLDGNQVLQADEHSRALYIQHLQELRHLTKQMLETFFRSTHLLPYTIRLMAREALLALRIRYPDHGDEALIPIVARTVVLPFILPAIIAPESYGISPQVGAMERRNLAAIANLVTHVAAQDFTNMTRDWFVRTPLQEYIRSDGKLFEDWIGDVAAVDPLEAYFQAHELFENTSEAKPILITRTEIYGMLGILIRNMPFLTAGKKDDPIGIALTELEGPPVDFDRSKNPVSLRLTNRLATLSASGDDTTMKELLVQAKRHVIAVLRVQSGKTLFDVLVSRPEEEQEQAWLETVYNDIEKERVKKMKNVLPPTPAQAEYQIESIRSLPFHEVKSRAIEFCMKLERAGKLSRADAFQGLLVSIAGDIRQKHHQRRMQLQNAQQMELAYDEMRKKHKGFEEQIKSYHEFIDSSMASLQKGKKKPTFLSKQYFHQRSEAKSGRKAKFGTYKYTAQDLYQRGILLGINQLSPTQFSDISVIIASNEVGVFSLEMSSSTVSFASNAVMGREELRMEDLLQAQFENEQNLSMFGQATFSINMLIHQINKSEC</sequence>
<feature type="compositionally biased region" description="Polar residues" evidence="2">
    <location>
        <begin position="211"/>
        <end position="225"/>
    </location>
</feature>
<feature type="region of interest" description="Disordered" evidence="2">
    <location>
        <begin position="154"/>
        <end position="283"/>
    </location>
</feature>
<dbReference type="SMART" id="SM00015">
    <property type="entry name" value="IQ"/>
    <property type="match status" value="11"/>
</dbReference>
<dbReference type="InterPro" id="IPR000048">
    <property type="entry name" value="IQ_motif_EF-hand-BS"/>
</dbReference>
<feature type="compositionally biased region" description="Low complexity" evidence="2">
    <location>
        <begin position="477"/>
        <end position="492"/>
    </location>
</feature>
<evidence type="ECO:0000256" key="2">
    <source>
        <dbReference type="SAM" id="MobiDB-lite"/>
    </source>
</evidence>
<dbReference type="GO" id="GO:0005096">
    <property type="term" value="F:GTPase activator activity"/>
    <property type="evidence" value="ECO:0007669"/>
    <property type="project" value="TreeGrafter"/>
</dbReference>
<evidence type="ECO:0000313" key="6">
    <source>
        <dbReference type="Proteomes" id="UP000193986"/>
    </source>
</evidence>
<keyword evidence="1" id="KW-0175">Coiled coil</keyword>
<evidence type="ECO:0000256" key="1">
    <source>
        <dbReference type="SAM" id="Coils"/>
    </source>
</evidence>
<dbReference type="STRING" id="71784.A0A1Y2BG73"/>
<organism evidence="5 6">
    <name type="scientific">Naematelia encephala</name>
    <dbReference type="NCBI Taxonomy" id="71784"/>
    <lineage>
        <taxon>Eukaryota</taxon>
        <taxon>Fungi</taxon>
        <taxon>Dikarya</taxon>
        <taxon>Basidiomycota</taxon>
        <taxon>Agaricomycotina</taxon>
        <taxon>Tremellomycetes</taxon>
        <taxon>Tremellales</taxon>
        <taxon>Naemateliaceae</taxon>
        <taxon>Naematelia</taxon>
    </lineage>
</organism>
<feature type="compositionally biased region" description="Polar residues" evidence="2">
    <location>
        <begin position="345"/>
        <end position="371"/>
    </location>
</feature>
<comment type="caution">
    <text evidence="5">The sequence shown here is derived from an EMBL/GenBank/DDBJ whole genome shotgun (WGS) entry which is preliminary data.</text>
</comment>
<accession>A0A1Y2BG73</accession>
<feature type="domain" description="Calponin-homology (CH)" evidence="4">
    <location>
        <begin position="635"/>
        <end position="743"/>
    </location>
</feature>
<feature type="compositionally biased region" description="Polar residues" evidence="2">
    <location>
        <begin position="164"/>
        <end position="186"/>
    </location>
</feature>
<protein>
    <submittedName>
        <fullName evidence="5">Uncharacterized protein</fullName>
    </submittedName>
</protein>
<proteinExistence type="predicted"/>
<feature type="compositionally biased region" description="Polar residues" evidence="2">
    <location>
        <begin position="45"/>
        <end position="69"/>
    </location>
</feature>
<dbReference type="Gene3D" id="1.10.418.10">
    <property type="entry name" value="Calponin-like domain"/>
    <property type="match status" value="1"/>
</dbReference>
<keyword evidence="6" id="KW-1185">Reference proteome</keyword>